<organism evidence="2 3">
    <name type="scientific">Ruthenibacterium lactatiformans</name>
    <dbReference type="NCBI Taxonomy" id="1550024"/>
    <lineage>
        <taxon>Bacteria</taxon>
        <taxon>Bacillati</taxon>
        <taxon>Bacillota</taxon>
        <taxon>Clostridia</taxon>
        <taxon>Eubacteriales</taxon>
        <taxon>Oscillospiraceae</taxon>
        <taxon>Ruthenibacterium</taxon>
    </lineage>
</organism>
<dbReference type="EMBL" id="WMZU01000029">
    <property type="protein sequence ID" value="MTS28541.1"/>
    <property type="molecule type" value="Genomic_DNA"/>
</dbReference>
<evidence type="ECO:0000313" key="2">
    <source>
        <dbReference type="EMBL" id="MTS28541.1"/>
    </source>
</evidence>
<accession>A0A6L6LZL8</accession>
<dbReference type="AlphaFoldDB" id="A0A6L6LZL8"/>
<proteinExistence type="predicted"/>
<dbReference type="RefSeq" id="WP_155202648.1">
    <property type="nucleotide sequence ID" value="NZ_WMZN01000032.1"/>
</dbReference>
<sequence length="299" mass="32473">MENAQKNPQTLQEALLETLRKLAGINEVEGFDPRLLVACYKNESGEENLYLPAEPAMLWFRLKYPHGRLEQVATRVTDSMATVEGRVFDENGAMLANAFVTRYRSDTDQFGKDYVQNAGTCAIRKALGNCGFGTPATAEFIEGVTVVYDRNAAPEQPVDSGAAVKRLTPPPAPKKRKAAETVATAETAPQPEPDKPARPRDISMAEDVPPAPALAEAEKPKTAPVPPPVMKPAAQSVKAPSTLDEAMAFVVPTGRYAGKTFGQLIEEKENDAIRYFLRPLYAGKPIQQAARMVAGQYGL</sequence>
<evidence type="ECO:0000313" key="3">
    <source>
        <dbReference type="Proteomes" id="UP000472755"/>
    </source>
</evidence>
<evidence type="ECO:0000256" key="1">
    <source>
        <dbReference type="SAM" id="MobiDB-lite"/>
    </source>
</evidence>
<feature type="compositionally biased region" description="Low complexity" evidence="1">
    <location>
        <begin position="180"/>
        <end position="189"/>
    </location>
</feature>
<feature type="compositionally biased region" description="Basic and acidic residues" evidence="1">
    <location>
        <begin position="192"/>
        <end position="203"/>
    </location>
</feature>
<feature type="region of interest" description="Disordered" evidence="1">
    <location>
        <begin position="158"/>
        <end position="237"/>
    </location>
</feature>
<name>A0A6L6LZL8_9FIRM</name>
<protein>
    <submittedName>
        <fullName evidence="2">Uncharacterized protein</fullName>
    </submittedName>
</protein>
<comment type="caution">
    <text evidence="2">The sequence shown here is derived from an EMBL/GenBank/DDBJ whole genome shotgun (WGS) entry which is preliminary data.</text>
</comment>
<reference evidence="2 3" key="1">
    <citation type="journal article" date="2019" name="Nat. Med.">
        <title>A library of human gut bacterial isolates paired with longitudinal multiomics data enables mechanistic microbiome research.</title>
        <authorList>
            <person name="Poyet M."/>
            <person name="Groussin M."/>
            <person name="Gibbons S.M."/>
            <person name="Avila-Pacheco J."/>
            <person name="Jiang X."/>
            <person name="Kearney S.M."/>
            <person name="Perrotta A.R."/>
            <person name="Berdy B."/>
            <person name="Zhao S."/>
            <person name="Lieberman T.D."/>
            <person name="Swanson P.K."/>
            <person name="Smith M."/>
            <person name="Roesemann S."/>
            <person name="Alexander J.E."/>
            <person name="Rich S.A."/>
            <person name="Livny J."/>
            <person name="Vlamakis H."/>
            <person name="Clish C."/>
            <person name="Bullock K."/>
            <person name="Deik A."/>
            <person name="Scott J."/>
            <person name="Pierce K.A."/>
            <person name="Xavier R.J."/>
            <person name="Alm E.J."/>
        </authorList>
    </citation>
    <scope>NUCLEOTIDE SEQUENCE [LARGE SCALE GENOMIC DNA]</scope>
    <source>
        <strain evidence="2 3">BIOML-A4</strain>
    </source>
</reference>
<dbReference type="Proteomes" id="UP000472755">
    <property type="component" value="Unassembled WGS sequence"/>
</dbReference>
<gene>
    <name evidence="2" type="ORF">GMD59_14785</name>
</gene>